<dbReference type="SUPFAM" id="SSF55729">
    <property type="entry name" value="Acyl-CoA N-acyltransferases (Nat)"/>
    <property type="match status" value="1"/>
</dbReference>
<dbReference type="GO" id="GO:0016747">
    <property type="term" value="F:acyltransferase activity, transferring groups other than amino-acyl groups"/>
    <property type="evidence" value="ECO:0007669"/>
    <property type="project" value="InterPro"/>
</dbReference>
<keyword evidence="2" id="KW-0808">Transferase</keyword>
<protein>
    <submittedName>
        <fullName evidence="2">N-acetyltransferase</fullName>
    </submittedName>
</protein>
<dbReference type="Proteomes" id="UP000282388">
    <property type="component" value="Unassembled WGS sequence"/>
</dbReference>
<keyword evidence="3" id="KW-1185">Reference proteome</keyword>
<evidence type="ECO:0000313" key="2">
    <source>
        <dbReference type="EMBL" id="RKG30896.1"/>
    </source>
</evidence>
<dbReference type="AlphaFoldDB" id="A0A3A8EBL4"/>
<dbReference type="InterPro" id="IPR000182">
    <property type="entry name" value="GNAT_dom"/>
</dbReference>
<dbReference type="PROSITE" id="PS51186">
    <property type="entry name" value="GNAT"/>
    <property type="match status" value="1"/>
</dbReference>
<dbReference type="InterPro" id="IPR016181">
    <property type="entry name" value="Acyl_CoA_acyltransferase"/>
</dbReference>
<sequence length="179" mass="20814">MFHYRKAELHDVAQLQDLINSAYRSQNSQSWTSECSMVDGDRIDALQLDCLLAKIDFELWVLEEIEGCAQDEMPHHLILGCIGIQFEANTAEIGTFAVLPELQNKGLGKTLLDFAEGRIKMRNEIIQIVMYVLHLRKELIDYYLRRGYQRTLQTEQYPLHLNVGRPIQDIHLIQLIKFL</sequence>
<name>A0A3A8EBL4_9GAMM</name>
<dbReference type="Pfam" id="PF13508">
    <property type="entry name" value="Acetyltransf_7"/>
    <property type="match status" value="1"/>
</dbReference>
<feature type="domain" description="N-acetyltransferase" evidence="1">
    <location>
        <begin position="2"/>
        <end position="177"/>
    </location>
</feature>
<gene>
    <name evidence="2" type="ORF">D7V32_09535</name>
</gene>
<evidence type="ECO:0000313" key="3">
    <source>
        <dbReference type="Proteomes" id="UP000282388"/>
    </source>
</evidence>
<proteinExistence type="predicted"/>
<evidence type="ECO:0000259" key="1">
    <source>
        <dbReference type="PROSITE" id="PS51186"/>
    </source>
</evidence>
<dbReference type="EMBL" id="RAXV01000019">
    <property type="protein sequence ID" value="RKG30896.1"/>
    <property type="molecule type" value="Genomic_DNA"/>
</dbReference>
<dbReference type="Gene3D" id="3.40.630.30">
    <property type="match status" value="1"/>
</dbReference>
<comment type="caution">
    <text evidence="2">The sequence shown here is derived from an EMBL/GenBank/DDBJ whole genome shotgun (WGS) entry which is preliminary data.</text>
</comment>
<dbReference type="CDD" id="cd04301">
    <property type="entry name" value="NAT_SF"/>
    <property type="match status" value="1"/>
</dbReference>
<reference evidence="2 3" key="1">
    <citation type="submission" date="2018-09" db="EMBL/GenBank/DDBJ databases">
        <title>The draft genome of Acinetobacter spp. strains.</title>
        <authorList>
            <person name="Qin J."/>
            <person name="Feng Y."/>
            <person name="Zong Z."/>
        </authorList>
    </citation>
    <scope>NUCLEOTIDE SEQUENCE [LARGE SCALE GENOMIC DNA]</scope>
    <source>
        <strain evidence="2 3">WCHAc060012</strain>
    </source>
</reference>
<accession>A0A3A8EBL4</accession>
<organism evidence="2 3">
    <name type="scientific">Acinetobacter tianfuensis</name>
    <dbReference type="NCBI Taxonomy" id="2419603"/>
    <lineage>
        <taxon>Bacteria</taxon>
        <taxon>Pseudomonadati</taxon>
        <taxon>Pseudomonadota</taxon>
        <taxon>Gammaproteobacteria</taxon>
        <taxon>Moraxellales</taxon>
        <taxon>Moraxellaceae</taxon>
        <taxon>Acinetobacter</taxon>
    </lineage>
</organism>
<dbReference type="OrthoDB" id="119501at2"/>